<dbReference type="Proteomes" id="UP000230842">
    <property type="component" value="Unassembled WGS sequence"/>
</dbReference>
<gene>
    <name evidence="2" type="ORF">CLV56_0043</name>
</gene>
<evidence type="ECO:0000313" key="2">
    <source>
        <dbReference type="EMBL" id="PJJ55844.1"/>
    </source>
</evidence>
<organism evidence="2 3">
    <name type="scientific">Mumia flava</name>
    <dbReference type="NCBI Taxonomy" id="1348852"/>
    <lineage>
        <taxon>Bacteria</taxon>
        <taxon>Bacillati</taxon>
        <taxon>Actinomycetota</taxon>
        <taxon>Actinomycetes</taxon>
        <taxon>Propionibacteriales</taxon>
        <taxon>Nocardioidaceae</taxon>
        <taxon>Mumia</taxon>
    </lineage>
</organism>
<feature type="chain" id="PRO_5015034350" evidence="1">
    <location>
        <begin position="21"/>
        <end position="163"/>
    </location>
</feature>
<proteinExistence type="predicted"/>
<evidence type="ECO:0000313" key="3">
    <source>
        <dbReference type="Proteomes" id="UP000230842"/>
    </source>
</evidence>
<protein>
    <submittedName>
        <fullName evidence="2">Uncharacterized protein</fullName>
    </submittedName>
</protein>
<dbReference type="EMBL" id="PGEZ01000001">
    <property type="protein sequence ID" value="PJJ55844.1"/>
    <property type="molecule type" value="Genomic_DNA"/>
</dbReference>
<dbReference type="PROSITE" id="PS51257">
    <property type="entry name" value="PROKAR_LIPOPROTEIN"/>
    <property type="match status" value="1"/>
</dbReference>
<accession>A0A0B2B7E8</accession>
<comment type="caution">
    <text evidence="2">The sequence shown here is derived from an EMBL/GenBank/DDBJ whole genome shotgun (WGS) entry which is preliminary data.</text>
</comment>
<dbReference type="AlphaFoldDB" id="A0A0B2B7E8"/>
<reference evidence="2 3" key="1">
    <citation type="submission" date="2017-11" db="EMBL/GenBank/DDBJ databases">
        <title>Genomic Encyclopedia of Archaeal and Bacterial Type Strains, Phase II (KMG-II): From Individual Species to Whole Genera.</title>
        <authorList>
            <person name="Goeker M."/>
        </authorList>
    </citation>
    <scope>NUCLEOTIDE SEQUENCE [LARGE SCALE GENOMIC DNA]</scope>
    <source>
        <strain evidence="2 3">DSM 27763</strain>
    </source>
</reference>
<sequence length="163" mass="16615">MPWTRLAASLLTTGLLVATAACSGSDSDGGGDESAQASAPSAYCASVADSAEALSRIGSDPSMSTDDFAGTIEVVREVGAEAGDEAGEAWTTVADGLQQVHDGLTTAGIELGDLTKPKKIDQLKRKQRKALENAISAHLGMSEAMQTIVDDVESECGVALGES</sequence>
<dbReference type="RefSeq" id="WP_039359147.1">
    <property type="nucleotide sequence ID" value="NZ_PGEZ01000001.1"/>
</dbReference>
<evidence type="ECO:0000256" key="1">
    <source>
        <dbReference type="SAM" id="SignalP"/>
    </source>
</evidence>
<feature type="signal peptide" evidence="1">
    <location>
        <begin position="1"/>
        <end position="20"/>
    </location>
</feature>
<name>A0A0B2B7E8_9ACTN</name>
<keyword evidence="3" id="KW-1185">Reference proteome</keyword>
<keyword evidence="1" id="KW-0732">Signal</keyword>